<dbReference type="Pfam" id="PF10003">
    <property type="entry name" value="DUF2244"/>
    <property type="match status" value="1"/>
</dbReference>
<reference evidence="2" key="1">
    <citation type="submission" date="2024-06" db="EMBL/GenBank/DDBJ databases">
        <title>Methylostella associata gen. nov., sp. nov., a novel Ancalomicrobiaceae-affiliated facultatively methylotrophic bacteria that feed on methanotrophs of the genus Methylococcus.</title>
        <authorList>
            <person name="Saltykova V."/>
            <person name="Danilova O.V."/>
            <person name="Oshkin I.Y."/>
            <person name="Belova S.E."/>
            <person name="Pimenov N.V."/>
            <person name="Dedysh S.N."/>
        </authorList>
    </citation>
    <scope>NUCLEOTIDE SEQUENCE</scope>
    <source>
        <strain evidence="2">S20</strain>
    </source>
</reference>
<evidence type="ECO:0000313" key="2">
    <source>
        <dbReference type="EMBL" id="XBY43664.1"/>
    </source>
</evidence>
<protein>
    <submittedName>
        <fullName evidence="2">DUF2244 domain-containing protein</fullName>
    </submittedName>
</protein>
<sequence>MTTGNAEPADPPFFSAVLTPHRSLGPRGLALLLGGVGVVSGVTALAFSLLGAWPVVGFAGADVALIALAFAANYRSARAREEIAVGPLEILFTKVGPRGDRIDYRFNPVWVRLEIERVPDEGVTHIYLYSRGRGVEIGAFLNPDDRTSFADALGAALRAARAGTVRSGMAFAAQ</sequence>
<evidence type="ECO:0000256" key="1">
    <source>
        <dbReference type="SAM" id="Phobius"/>
    </source>
</evidence>
<dbReference type="RefSeq" id="WP_407048764.1">
    <property type="nucleotide sequence ID" value="NZ_CP158568.1"/>
</dbReference>
<dbReference type="EMBL" id="CP158568">
    <property type="protein sequence ID" value="XBY43664.1"/>
    <property type="molecule type" value="Genomic_DNA"/>
</dbReference>
<keyword evidence="1" id="KW-0472">Membrane</keyword>
<gene>
    <name evidence="2" type="ORF">ABS361_16490</name>
</gene>
<organism evidence="2">
    <name type="scientific">Methyloraptor flagellatus</name>
    <dbReference type="NCBI Taxonomy" id="3162530"/>
    <lineage>
        <taxon>Bacteria</taxon>
        <taxon>Pseudomonadati</taxon>
        <taxon>Pseudomonadota</taxon>
        <taxon>Alphaproteobacteria</taxon>
        <taxon>Hyphomicrobiales</taxon>
        <taxon>Ancalomicrobiaceae</taxon>
        <taxon>Methyloraptor</taxon>
    </lineage>
</organism>
<dbReference type="AlphaFoldDB" id="A0AAU7X6H9"/>
<keyword evidence="1" id="KW-1133">Transmembrane helix</keyword>
<name>A0AAU7X6H9_9HYPH</name>
<dbReference type="KEGG" id="mflg:ABS361_16490"/>
<feature type="transmembrane region" description="Helical" evidence="1">
    <location>
        <begin position="29"/>
        <end position="49"/>
    </location>
</feature>
<dbReference type="PIRSF" id="PIRSF032162">
    <property type="entry name" value="UCP032162_imp"/>
    <property type="match status" value="1"/>
</dbReference>
<feature type="transmembrane region" description="Helical" evidence="1">
    <location>
        <begin position="55"/>
        <end position="74"/>
    </location>
</feature>
<keyword evidence="1" id="KW-0812">Transmembrane</keyword>
<accession>A0AAU7X6H9</accession>
<dbReference type="InterPro" id="IPR019253">
    <property type="entry name" value="DUF2244_TM"/>
</dbReference>
<dbReference type="InterPro" id="IPR016990">
    <property type="entry name" value="UCP032162_TM"/>
</dbReference>
<proteinExistence type="predicted"/>